<evidence type="ECO:0000256" key="2">
    <source>
        <dbReference type="ARBA" id="ARBA00005628"/>
    </source>
</evidence>
<comment type="subcellular location">
    <subcellularLocation>
        <location evidence="1">Cytoplasm</location>
    </subcellularLocation>
</comment>
<dbReference type="EMBL" id="UOEL01000057">
    <property type="protein sequence ID" value="VAW11252.1"/>
    <property type="molecule type" value="Genomic_DNA"/>
</dbReference>
<feature type="domain" description="Nucleotidyl transferase" evidence="8">
    <location>
        <begin position="8"/>
        <end position="240"/>
    </location>
</feature>
<evidence type="ECO:0000256" key="3">
    <source>
        <dbReference type="ARBA" id="ARBA00022490"/>
    </source>
</evidence>
<keyword evidence="4" id="KW-0479">Metal-binding</keyword>
<evidence type="ECO:0000313" key="9">
    <source>
        <dbReference type="EMBL" id="VAW11252.1"/>
    </source>
</evidence>
<dbReference type="Gene3D" id="3.40.50.1000">
    <property type="entry name" value="HAD superfamily/HAD-like"/>
    <property type="match status" value="1"/>
</dbReference>
<keyword evidence="6" id="KW-0119">Carbohydrate metabolism</keyword>
<dbReference type="InterPro" id="IPR005835">
    <property type="entry name" value="NTP_transferase_dom"/>
</dbReference>
<sequence length="434" mass="49001">MPYLTKSAVILAGGKGTRLGAVSKRIPKPLNLVGSMPVLWHQLQCLEANGVCNIIIITNYLSRSIEQSVKRYPTQNSNTVISTYKESQTLGTAGSLSTLEPDLKEPFYLLYGDIMLDMDFKRMNSFHLDRNSDVSIIIHATDHPEDSDLVETDDNQQVVRIHSSINRSPNSYYPPNSNAGVYLFNPSIFSFLPHNTKADFCSDVFPNIINKLRVFGYISTEFIKDMGTPERLEAVRKDYLSGRVALKNLKNRQKAVFLDRDGVINRLNGYISKPEDLTLYPEAGPAIKTLNATSFLIIVVTNQPVIARGECTLETLKQIHWKMQKHLSDHDARIDALFFCPHHPHAGYPGEVKHYKIRCNCRKPETGMIDEAIWQFNIDPSRSFMIGDSQRDIECGRRAGLRTIWINRTNSDDHITSQFTVGSLAEAVVKIKTI</sequence>
<evidence type="ECO:0000256" key="5">
    <source>
        <dbReference type="ARBA" id="ARBA00022801"/>
    </source>
</evidence>
<protein>
    <recommendedName>
        <fullName evidence="7">D,D-heptose 1,7-bisphosphate phosphatase</fullName>
    </recommendedName>
</protein>
<gene>
    <name evidence="9" type="ORF">MNBD_BACTEROID03-1567</name>
</gene>
<dbReference type="InterPro" id="IPR036412">
    <property type="entry name" value="HAD-like_sf"/>
</dbReference>
<accession>A0A3B0T9T2</accession>
<dbReference type="Pfam" id="PF13242">
    <property type="entry name" value="Hydrolase_like"/>
    <property type="match status" value="1"/>
</dbReference>
<evidence type="ECO:0000259" key="8">
    <source>
        <dbReference type="Pfam" id="PF00483"/>
    </source>
</evidence>
<evidence type="ECO:0000256" key="7">
    <source>
        <dbReference type="ARBA" id="ARBA00031828"/>
    </source>
</evidence>
<evidence type="ECO:0000256" key="6">
    <source>
        <dbReference type="ARBA" id="ARBA00023277"/>
    </source>
</evidence>
<organism evidence="9">
    <name type="scientific">hydrothermal vent metagenome</name>
    <dbReference type="NCBI Taxonomy" id="652676"/>
    <lineage>
        <taxon>unclassified sequences</taxon>
        <taxon>metagenomes</taxon>
        <taxon>ecological metagenomes</taxon>
    </lineage>
</organism>
<comment type="similarity">
    <text evidence="2">Belongs to the GmhB family.</text>
</comment>
<dbReference type="InterPro" id="IPR029044">
    <property type="entry name" value="Nucleotide-diphossugar_trans"/>
</dbReference>
<dbReference type="GO" id="GO:0005737">
    <property type="term" value="C:cytoplasm"/>
    <property type="evidence" value="ECO:0007669"/>
    <property type="project" value="UniProtKB-SubCell"/>
</dbReference>
<dbReference type="PANTHER" id="PTHR42891">
    <property type="entry name" value="D-GLYCERO-BETA-D-MANNO-HEPTOSE-1,7-BISPHOSPHATE 7-PHOSPHATASE"/>
    <property type="match status" value="1"/>
</dbReference>
<dbReference type="CDD" id="cd04181">
    <property type="entry name" value="NTP_transferase"/>
    <property type="match status" value="1"/>
</dbReference>
<dbReference type="InterPro" id="IPR006549">
    <property type="entry name" value="HAD-SF_hydro_IIIA"/>
</dbReference>
<dbReference type="InterPro" id="IPR004446">
    <property type="entry name" value="Heptose_bisP_phosphatase"/>
</dbReference>
<dbReference type="Pfam" id="PF00483">
    <property type="entry name" value="NTP_transferase"/>
    <property type="match status" value="1"/>
</dbReference>
<dbReference type="NCBIfam" id="TIGR01656">
    <property type="entry name" value="Histidinol-ppas"/>
    <property type="match status" value="1"/>
</dbReference>
<reference evidence="9" key="1">
    <citation type="submission" date="2018-06" db="EMBL/GenBank/DDBJ databases">
        <authorList>
            <person name="Zhirakovskaya E."/>
        </authorList>
    </citation>
    <scope>NUCLEOTIDE SEQUENCE</scope>
</reference>
<keyword evidence="5 9" id="KW-0378">Hydrolase</keyword>
<dbReference type="PANTHER" id="PTHR42891:SF1">
    <property type="entry name" value="D-GLYCERO-BETA-D-MANNO-HEPTOSE-1,7-BISPHOSPHATE 7-PHOSPHATASE"/>
    <property type="match status" value="1"/>
</dbReference>
<dbReference type="InterPro" id="IPR006543">
    <property type="entry name" value="Histidinol-phos"/>
</dbReference>
<keyword evidence="3" id="KW-0963">Cytoplasm</keyword>
<evidence type="ECO:0000256" key="1">
    <source>
        <dbReference type="ARBA" id="ARBA00004496"/>
    </source>
</evidence>
<dbReference type="Gene3D" id="3.90.550.10">
    <property type="entry name" value="Spore Coat Polysaccharide Biosynthesis Protein SpsA, Chain A"/>
    <property type="match status" value="1"/>
</dbReference>
<dbReference type="GO" id="GO:0016791">
    <property type="term" value="F:phosphatase activity"/>
    <property type="evidence" value="ECO:0007669"/>
    <property type="project" value="InterPro"/>
</dbReference>
<dbReference type="SUPFAM" id="SSF56784">
    <property type="entry name" value="HAD-like"/>
    <property type="match status" value="1"/>
</dbReference>
<dbReference type="GO" id="GO:0005975">
    <property type="term" value="P:carbohydrate metabolic process"/>
    <property type="evidence" value="ECO:0007669"/>
    <property type="project" value="InterPro"/>
</dbReference>
<proteinExistence type="inferred from homology"/>
<name>A0A3B0T9T2_9ZZZZ</name>
<dbReference type="GO" id="GO:0046872">
    <property type="term" value="F:metal ion binding"/>
    <property type="evidence" value="ECO:0007669"/>
    <property type="project" value="UniProtKB-KW"/>
</dbReference>
<dbReference type="CDD" id="cd07503">
    <property type="entry name" value="HAD_HisB-N"/>
    <property type="match status" value="1"/>
</dbReference>
<evidence type="ECO:0000256" key="4">
    <source>
        <dbReference type="ARBA" id="ARBA00022723"/>
    </source>
</evidence>
<dbReference type="InterPro" id="IPR023214">
    <property type="entry name" value="HAD_sf"/>
</dbReference>
<dbReference type="NCBIfam" id="TIGR01662">
    <property type="entry name" value="HAD-SF-IIIA"/>
    <property type="match status" value="1"/>
</dbReference>
<dbReference type="AlphaFoldDB" id="A0A3B0T9T2"/>
<dbReference type="SUPFAM" id="SSF53448">
    <property type="entry name" value="Nucleotide-diphospho-sugar transferases"/>
    <property type="match status" value="1"/>
</dbReference>